<dbReference type="InParanoid" id="W2S5R9"/>
<name>W2S5R9_CYPE1</name>
<sequence>MSVVSAIRKATQRKIVPIISVVASMLLCLPEEIPQSIPPEEQKIPHLGKIKPCDGRATVSTNTDHSHLLRTMIDLEMGVSTSMFKSGTHSGSLNHDIPLLNSQQDRSLLEQFPERWFISYEQASEYGPLPVVQHNFNSIGYLGDLSMNNYNYVPNEPPFYESLPQFEPFNPLFTSPGAGVSEMADCASITQSHFLPITGQDGLNRERSVWPTPFNRENEIFK</sequence>
<evidence type="ECO:0000313" key="2">
    <source>
        <dbReference type="Proteomes" id="UP000030752"/>
    </source>
</evidence>
<dbReference type="EMBL" id="KB822716">
    <property type="protein sequence ID" value="ETN44061.1"/>
    <property type="molecule type" value="Genomic_DNA"/>
</dbReference>
<dbReference type="AlphaFoldDB" id="W2S5R9"/>
<accession>W2S5R9</accession>
<reference evidence="1 2" key="1">
    <citation type="submission" date="2013-03" db="EMBL/GenBank/DDBJ databases">
        <title>The Genome Sequence of Phialophora europaea CBS 101466.</title>
        <authorList>
            <consortium name="The Broad Institute Genomics Platform"/>
            <person name="Cuomo C."/>
            <person name="de Hoog S."/>
            <person name="Gorbushina A."/>
            <person name="Walker B."/>
            <person name="Young S.K."/>
            <person name="Zeng Q."/>
            <person name="Gargeya S."/>
            <person name="Fitzgerald M."/>
            <person name="Haas B."/>
            <person name="Abouelleil A."/>
            <person name="Allen A.W."/>
            <person name="Alvarado L."/>
            <person name="Arachchi H.M."/>
            <person name="Berlin A.M."/>
            <person name="Chapman S.B."/>
            <person name="Gainer-Dewar J."/>
            <person name="Goldberg J."/>
            <person name="Griggs A."/>
            <person name="Gujja S."/>
            <person name="Hansen M."/>
            <person name="Howarth C."/>
            <person name="Imamovic A."/>
            <person name="Ireland A."/>
            <person name="Larimer J."/>
            <person name="McCowan C."/>
            <person name="Murphy C."/>
            <person name="Pearson M."/>
            <person name="Poon T.W."/>
            <person name="Priest M."/>
            <person name="Roberts A."/>
            <person name="Saif S."/>
            <person name="Shea T."/>
            <person name="Sisk P."/>
            <person name="Sykes S."/>
            <person name="Wortman J."/>
            <person name="Nusbaum C."/>
            <person name="Birren B."/>
        </authorList>
    </citation>
    <scope>NUCLEOTIDE SEQUENCE [LARGE SCALE GENOMIC DNA]</scope>
    <source>
        <strain evidence="1 2">CBS 101466</strain>
    </source>
</reference>
<dbReference type="Proteomes" id="UP000030752">
    <property type="component" value="Unassembled WGS sequence"/>
</dbReference>
<evidence type="ECO:0000313" key="1">
    <source>
        <dbReference type="EMBL" id="ETN44061.1"/>
    </source>
</evidence>
<proteinExistence type="predicted"/>
<protein>
    <submittedName>
        <fullName evidence="1">Uncharacterized protein</fullName>
    </submittedName>
</protein>
<dbReference type="STRING" id="1220924.W2S5R9"/>
<dbReference type="RefSeq" id="XP_008713817.1">
    <property type="nucleotide sequence ID" value="XM_008715595.1"/>
</dbReference>
<keyword evidence="2" id="KW-1185">Reference proteome</keyword>
<organism evidence="1 2">
    <name type="scientific">Cyphellophora europaea (strain CBS 101466)</name>
    <name type="common">Phialophora europaea</name>
    <dbReference type="NCBI Taxonomy" id="1220924"/>
    <lineage>
        <taxon>Eukaryota</taxon>
        <taxon>Fungi</taxon>
        <taxon>Dikarya</taxon>
        <taxon>Ascomycota</taxon>
        <taxon>Pezizomycotina</taxon>
        <taxon>Eurotiomycetes</taxon>
        <taxon>Chaetothyriomycetidae</taxon>
        <taxon>Chaetothyriales</taxon>
        <taxon>Cyphellophoraceae</taxon>
        <taxon>Cyphellophora</taxon>
    </lineage>
</organism>
<dbReference type="VEuPathDB" id="FungiDB:HMPREF1541_10926"/>
<gene>
    <name evidence="1" type="ORF">HMPREF1541_10926</name>
</gene>
<dbReference type="HOGENOM" id="CLU_1245295_0_0_1"/>
<dbReference type="GeneID" id="19978265"/>